<sequence length="1448" mass="160371">MGRLDTRSIATLQRVYLPNSVRTMTARAASDSNPSLISKLTYGRPKLLHTDRPDLPRRPKKEEGSTPPTFGAAATDPGPAMIHDNDRLKQHATGRHRHRKLGFGTPGKKEAEVPEEESYRPTMIEDQDLLDQRVKNTARANAAEGGESPRPAASDEEEETAQRLSPMSMKHAALSEVFKIEGKVVRSLVMHLNPRNMKWLHHEFETKSDEKNERSLTGPQFIKCMAEVLNNPDVCLEEDQHLDTHMHETRKTVTGYGMSPRTKERTPRKTVHVGRSTIGRSAQQQQPEGGDGLGGLPSFARSAPIMEVKSPDSSPSPAARRTSILPGGVPSDPQNKKRASIMPGGFLAYEPPPPASGSSNQAPQESVDMDKMAELQQTQAENAQRASSIFSSVDLRDKGMVSWQDFTSYVVNSFQYTEIERVDGIANYVPTHRINTSYDKEIDRIFKIDDIGEHGSLVITEKGSKSFKIATPDSFSELHTMRPSKWTEIKGHQGDILAVDHLSEFGYIVTSSTDCTINFWETDNYKLCQRLPVPVPQLTMEWFPTTSTSRPQPRQGSGTGGHTQPNAAGVLFTAGMMDPKTQKVSITGYNPQTFQTMCQMSKHTDTILDLHSIPALHTLVSCGMDSQICLWDLHTQQYKKTLKGHTKGVLDIDYSHDHRLLASAGFDHDVMVWNPHVENMICRLSGHTSALIGVTDLDLTVDVVFQAATCSFITAAGSTIKIWDSRNGTLIKRHSDLQLSESPFDNGNNSSQNDFPTADKSVAKEEITALCLDWTDRRLLVGTLSGKISMWMVSSFAKLYQMDGHSAEVSSIKTYNAQQLIISTSWDKTVKVQILEDNKTPLTIATLSHVSSFRRMIELAKASAAEEGDEPNLSPSSERGRTDNKMSRKQSSSLRRSSNSSNSPSRRRGSIVDILKNDLTGMRGAGRRQSNAFHSPMNMNQRQFYSQKSSAMSSGDKNGRRATLGGGMLRKSMELGLTFMEEQENWEVKQLAVSPSMDMIATVSTNPAILVWDIQTPKSTRALGTCVGHQYEISAIEFMTGYPVLISSDMGGEVMFWSLHGGTIKPHRRIYSFLNPGRKIYGSTAAVTGLGWVPEDKLLVTADAEGRLKLWDVQEALAARGVTKSRVRLGSQQFEADDFPGFNQRGGEEEDDEQDDASSWDGSATSESSSSSEESEEGSDEDDVDSLSLGDIFAKSRMGNAAGDDDDSVRKRTLTEEEKGINKSEESRRTPDFTKEPGGGEGGGTFALTGTNIEDEKEKAKAKRKTKKPDAVLVRHWEAHGEGIEHIRVCTSAFLRVWQHGHKHGHVHQHHHHHHHHHARRNNEYPENVNETDIDRKYVHNTTVCVASISFDLEVKLWGLDGSAVGTLQQGALVGSVFGKEESERGWRVSVDDEGRSRKHDLDALGSLQHSMYGRRKSRLGSFMSQHRRSSESGQSVMSALDGPTWGN</sequence>
<feature type="compositionally biased region" description="Basic and acidic residues" evidence="4">
    <location>
        <begin position="48"/>
        <end position="64"/>
    </location>
</feature>
<dbReference type="Gene3D" id="2.130.10.10">
    <property type="entry name" value="YVTN repeat-like/Quinoprotein amine dehydrogenase"/>
    <property type="match status" value="3"/>
</dbReference>
<feature type="region of interest" description="Disordered" evidence="4">
    <location>
        <begin position="255"/>
        <end position="366"/>
    </location>
</feature>
<dbReference type="InterPro" id="IPR019775">
    <property type="entry name" value="WD40_repeat_CS"/>
</dbReference>
<dbReference type="SUPFAM" id="SSF50978">
    <property type="entry name" value="WD40 repeat-like"/>
    <property type="match status" value="2"/>
</dbReference>
<evidence type="ECO:0000256" key="1">
    <source>
        <dbReference type="ARBA" id="ARBA00022574"/>
    </source>
</evidence>
<feature type="repeat" description="WD" evidence="3">
    <location>
        <begin position="1080"/>
        <end position="1114"/>
    </location>
</feature>
<feature type="repeat" description="WD" evidence="3">
    <location>
        <begin position="988"/>
        <end position="1022"/>
    </location>
</feature>
<evidence type="ECO:0000256" key="2">
    <source>
        <dbReference type="ARBA" id="ARBA00022737"/>
    </source>
</evidence>
<dbReference type="InterPro" id="IPR015943">
    <property type="entry name" value="WD40/YVTN_repeat-like_dom_sf"/>
</dbReference>
<feature type="compositionally biased region" description="Basic residues" evidence="4">
    <location>
        <begin position="90"/>
        <end position="101"/>
    </location>
</feature>
<dbReference type="PANTHER" id="PTHR44324">
    <property type="entry name" value="WD40 REPEAT DOMAIN 95"/>
    <property type="match status" value="1"/>
</dbReference>
<dbReference type="InterPro" id="IPR036322">
    <property type="entry name" value="WD40_repeat_dom_sf"/>
</dbReference>
<dbReference type="EMBL" id="BRYB01002062">
    <property type="protein sequence ID" value="GMI39011.1"/>
    <property type="molecule type" value="Genomic_DNA"/>
</dbReference>
<name>A0ABQ6N2F1_9STRA</name>
<feature type="region of interest" description="Disordered" evidence="4">
    <location>
        <begin position="1133"/>
        <end position="1264"/>
    </location>
</feature>
<feature type="region of interest" description="Disordered" evidence="4">
    <location>
        <begin position="544"/>
        <end position="565"/>
    </location>
</feature>
<dbReference type="PANTHER" id="PTHR44324:SF4">
    <property type="entry name" value="WD40 REPEAT DOMAIN 95"/>
    <property type="match status" value="1"/>
</dbReference>
<proteinExistence type="predicted"/>
<keyword evidence="6" id="KW-1185">Reference proteome</keyword>
<feature type="compositionally biased region" description="Polar residues" evidence="4">
    <location>
        <begin position="278"/>
        <end position="287"/>
    </location>
</feature>
<feature type="repeat" description="WD" evidence="3">
    <location>
        <begin position="642"/>
        <end position="674"/>
    </location>
</feature>
<feature type="compositionally biased region" description="Low complexity" evidence="4">
    <location>
        <begin position="889"/>
        <end position="904"/>
    </location>
</feature>
<comment type="caution">
    <text evidence="5">The sequence shown here is derived from an EMBL/GenBank/DDBJ whole genome shotgun (WGS) entry which is preliminary data.</text>
</comment>
<dbReference type="PROSITE" id="PS50294">
    <property type="entry name" value="WD_REPEATS_REGION"/>
    <property type="match status" value="2"/>
</dbReference>
<feature type="repeat" description="WD" evidence="3">
    <location>
        <begin position="489"/>
        <end position="530"/>
    </location>
</feature>
<keyword evidence="2" id="KW-0677">Repeat</keyword>
<feature type="compositionally biased region" description="Acidic residues" evidence="4">
    <location>
        <begin position="1173"/>
        <end position="1185"/>
    </location>
</feature>
<dbReference type="PROSITE" id="PS00678">
    <property type="entry name" value="WD_REPEATS_1"/>
    <property type="match status" value="3"/>
</dbReference>
<dbReference type="InterPro" id="IPR001680">
    <property type="entry name" value="WD40_rpt"/>
</dbReference>
<feature type="region of interest" description="Disordered" evidence="4">
    <location>
        <begin position="1423"/>
        <end position="1448"/>
    </location>
</feature>
<dbReference type="SMART" id="SM00320">
    <property type="entry name" value="WD40"/>
    <property type="match status" value="9"/>
</dbReference>
<evidence type="ECO:0000313" key="5">
    <source>
        <dbReference type="EMBL" id="GMI39011.1"/>
    </source>
</evidence>
<reference evidence="5 6" key="1">
    <citation type="journal article" date="2023" name="Commun. Biol.">
        <title>Genome analysis of Parmales, the sister group of diatoms, reveals the evolutionary specialization of diatoms from phago-mixotrophs to photoautotrophs.</title>
        <authorList>
            <person name="Ban H."/>
            <person name="Sato S."/>
            <person name="Yoshikawa S."/>
            <person name="Yamada K."/>
            <person name="Nakamura Y."/>
            <person name="Ichinomiya M."/>
            <person name="Sato N."/>
            <person name="Blanc-Mathieu R."/>
            <person name="Endo H."/>
            <person name="Kuwata A."/>
            <person name="Ogata H."/>
        </authorList>
    </citation>
    <scope>NUCLEOTIDE SEQUENCE [LARGE SCALE GENOMIC DNA]</scope>
</reference>
<keyword evidence="1 3" id="KW-0853">WD repeat</keyword>
<feature type="compositionally biased region" description="Acidic residues" evidence="4">
    <location>
        <begin position="1148"/>
        <end position="1158"/>
    </location>
</feature>
<dbReference type="Proteomes" id="UP001165060">
    <property type="component" value="Unassembled WGS sequence"/>
</dbReference>
<feature type="region of interest" description="Disordered" evidence="4">
    <location>
        <begin position="27"/>
        <end position="168"/>
    </location>
</feature>
<organism evidence="5 6">
    <name type="scientific">Tetraparma gracilis</name>
    <dbReference type="NCBI Taxonomy" id="2962635"/>
    <lineage>
        <taxon>Eukaryota</taxon>
        <taxon>Sar</taxon>
        <taxon>Stramenopiles</taxon>
        <taxon>Ochrophyta</taxon>
        <taxon>Bolidophyceae</taxon>
        <taxon>Parmales</taxon>
        <taxon>Triparmaceae</taxon>
        <taxon>Tetraparma</taxon>
    </lineage>
</organism>
<feature type="repeat" description="WD" evidence="3">
    <location>
        <begin position="600"/>
        <end position="641"/>
    </location>
</feature>
<dbReference type="PROSITE" id="PS50082">
    <property type="entry name" value="WD_REPEATS_2"/>
    <property type="match status" value="5"/>
</dbReference>
<feature type="region of interest" description="Disordered" evidence="4">
    <location>
        <begin position="864"/>
        <end position="936"/>
    </location>
</feature>
<accession>A0ABQ6N2F1</accession>
<evidence type="ECO:0000313" key="6">
    <source>
        <dbReference type="Proteomes" id="UP001165060"/>
    </source>
</evidence>
<feature type="compositionally biased region" description="Low complexity" evidence="4">
    <location>
        <begin position="1159"/>
        <end position="1172"/>
    </location>
</feature>
<protein>
    <submittedName>
        <fullName evidence="5">Uncharacterized protein</fullName>
    </submittedName>
</protein>
<dbReference type="Pfam" id="PF00400">
    <property type="entry name" value="WD40"/>
    <property type="match status" value="5"/>
</dbReference>
<dbReference type="InterPro" id="IPR051242">
    <property type="entry name" value="WD-EF-hand_domain"/>
</dbReference>
<evidence type="ECO:0000256" key="3">
    <source>
        <dbReference type="PROSITE-ProRule" id="PRU00221"/>
    </source>
</evidence>
<feature type="compositionally biased region" description="Basic and acidic residues" evidence="4">
    <location>
        <begin position="1208"/>
        <end position="1235"/>
    </location>
</feature>
<gene>
    <name evidence="5" type="ORF">TeGR_g1606</name>
</gene>
<evidence type="ECO:0000256" key="4">
    <source>
        <dbReference type="SAM" id="MobiDB-lite"/>
    </source>
</evidence>